<dbReference type="InterPro" id="IPR005595">
    <property type="entry name" value="TRAP_alpha"/>
</dbReference>
<comment type="similarity">
    <text evidence="8">Belongs to the IRC22 family.</text>
</comment>
<comment type="subcellular location">
    <subcellularLocation>
        <location evidence="1">Endoplasmic reticulum membrane</location>
        <topology evidence="1">Single-pass type I membrane protein</topology>
    </subcellularLocation>
</comment>
<evidence type="ECO:0000256" key="6">
    <source>
        <dbReference type="ARBA" id="ARBA00023136"/>
    </source>
</evidence>
<accession>A0AAD7ATE3</accession>
<comment type="caution">
    <text evidence="12">The sequence shown here is derived from an EMBL/GenBank/DDBJ whole genome shotgun (WGS) entry which is preliminary data.</text>
</comment>
<evidence type="ECO:0000313" key="12">
    <source>
        <dbReference type="EMBL" id="KAJ7367767.1"/>
    </source>
</evidence>
<feature type="compositionally biased region" description="Basic residues" evidence="9">
    <location>
        <begin position="229"/>
        <end position="240"/>
    </location>
</feature>
<name>A0AAD7ATE3_9AGAR</name>
<evidence type="ECO:0000256" key="1">
    <source>
        <dbReference type="ARBA" id="ARBA00004115"/>
    </source>
</evidence>
<dbReference type="Proteomes" id="UP001218218">
    <property type="component" value="Unassembled WGS sequence"/>
</dbReference>
<keyword evidence="3 11" id="KW-0732">Signal</keyword>
<feature type="region of interest" description="Disordered" evidence="9">
    <location>
        <begin position="220"/>
        <end position="272"/>
    </location>
</feature>
<evidence type="ECO:0000256" key="2">
    <source>
        <dbReference type="ARBA" id="ARBA00022692"/>
    </source>
</evidence>
<dbReference type="PANTHER" id="PTHR12924">
    <property type="entry name" value="TRANSLOCON-ASSOCIATED PROTEIN, ALPHA SUBUNIT"/>
    <property type="match status" value="1"/>
</dbReference>
<evidence type="ECO:0000256" key="3">
    <source>
        <dbReference type="ARBA" id="ARBA00022729"/>
    </source>
</evidence>
<keyword evidence="5 10" id="KW-1133">Transmembrane helix</keyword>
<dbReference type="GO" id="GO:0005789">
    <property type="term" value="C:endoplasmic reticulum membrane"/>
    <property type="evidence" value="ECO:0007669"/>
    <property type="project" value="UniProtKB-SubCell"/>
</dbReference>
<comment type="function">
    <text evidence="7">Is probably involved in a pathway contributing to genomic integrity.</text>
</comment>
<sequence length="272" mass="29223">MRLNLVLGTVLSLAALVFSSQVVLEEDGTTNATTEAPDSTEPVVVSAAFAESNVFGHIVNGEKNTITLTVENKSGKNVTLISVGGAVYNAQTEALIKNLTTSTFKVPLIESVKLQVPYTFYSEFKPGDIRLNVWLDHTLEDSTLRVAAYDSIVTVVEPEVSIFDFKMISTYIITLGLLGGLIYVAYNAFAPKATRPKRKPATSSVSAPVGAVTATGAGGYQEEWIPEHHIRKAKTPRKKSGTLTSGDEFSELSAGELSAPEKDKKVKGKGRK</sequence>
<feature type="signal peptide" evidence="11">
    <location>
        <begin position="1"/>
        <end position="19"/>
    </location>
</feature>
<organism evidence="12 13">
    <name type="scientific">Mycena albidolilacea</name>
    <dbReference type="NCBI Taxonomy" id="1033008"/>
    <lineage>
        <taxon>Eukaryota</taxon>
        <taxon>Fungi</taxon>
        <taxon>Dikarya</taxon>
        <taxon>Basidiomycota</taxon>
        <taxon>Agaricomycotina</taxon>
        <taxon>Agaricomycetes</taxon>
        <taxon>Agaricomycetidae</taxon>
        <taxon>Agaricales</taxon>
        <taxon>Marasmiineae</taxon>
        <taxon>Mycenaceae</taxon>
        <taxon>Mycena</taxon>
    </lineage>
</organism>
<evidence type="ECO:0000256" key="11">
    <source>
        <dbReference type="SAM" id="SignalP"/>
    </source>
</evidence>
<evidence type="ECO:0000256" key="7">
    <source>
        <dbReference type="ARBA" id="ARBA00037565"/>
    </source>
</evidence>
<feature type="chain" id="PRO_5042261222" description="Translocon-associated protein subunit alpha" evidence="11">
    <location>
        <begin position="20"/>
        <end position="272"/>
    </location>
</feature>
<dbReference type="AlphaFoldDB" id="A0AAD7ATE3"/>
<reference evidence="12" key="1">
    <citation type="submission" date="2023-03" db="EMBL/GenBank/DDBJ databases">
        <title>Massive genome expansion in bonnet fungi (Mycena s.s.) driven by repeated elements and novel gene families across ecological guilds.</title>
        <authorList>
            <consortium name="Lawrence Berkeley National Laboratory"/>
            <person name="Harder C.B."/>
            <person name="Miyauchi S."/>
            <person name="Viragh M."/>
            <person name="Kuo A."/>
            <person name="Thoen E."/>
            <person name="Andreopoulos B."/>
            <person name="Lu D."/>
            <person name="Skrede I."/>
            <person name="Drula E."/>
            <person name="Henrissat B."/>
            <person name="Morin E."/>
            <person name="Kohler A."/>
            <person name="Barry K."/>
            <person name="LaButti K."/>
            <person name="Morin E."/>
            <person name="Salamov A."/>
            <person name="Lipzen A."/>
            <person name="Mereny Z."/>
            <person name="Hegedus B."/>
            <person name="Baldrian P."/>
            <person name="Stursova M."/>
            <person name="Weitz H."/>
            <person name="Taylor A."/>
            <person name="Grigoriev I.V."/>
            <person name="Nagy L.G."/>
            <person name="Martin F."/>
            <person name="Kauserud H."/>
        </authorList>
    </citation>
    <scope>NUCLEOTIDE SEQUENCE</scope>
    <source>
        <strain evidence="12">CBHHK002</strain>
    </source>
</reference>
<keyword evidence="2 10" id="KW-0812">Transmembrane</keyword>
<gene>
    <name evidence="12" type="ORF">DFH08DRAFT_1070585</name>
</gene>
<evidence type="ECO:0000256" key="9">
    <source>
        <dbReference type="SAM" id="MobiDB-lite"/>
    </source>
</evidence>
<evidence type="ECO:0000256" key="8">
    <source>
        <dbReference type="ARBA" id="ARBA00038311"/>
    </source>
</evidence>
<dbReference type="PANTHER" id="PTHR12924:SF0">
    <property type="entry name" value="TRANSLOCON-ASSOCIATED PROTEIN SUBUNIT ALPHA"/>
    <property type="match status" value="1"/>
</dbReference>
<evidence type="ECO:0000313" key="13">
    <source>
        <dbReference type="Proteomes" id="UP001218218"/>
    </source>
</evidence>
<protein>
    <recommendedName>
        <fullName evidence="14">Translocon-associated protein subunit alpha</fullName>
    </recommendedName>
</protein>
<evidence type="ECO:0000256" key="4">
    <source>
        <dbReference type="ARBA" id="ARBA00022824"/>
    </source>
</evidence>
<evidence type="ECO:0000256" key="5">
    <source>
        <dbReference type="ARBA" id="ARBA00022989"/>
    </source>
</evidence>
<proteinExistence type="inferred from homology"/>
<evidence type="ECO:0008006" key="14">
    <source>
        <dbReference type="Google" id="ProtNLM"/>
    </source>
</evidence>
<keyword evidence="13" id="KW-1185">Reference proteome</keyword>
<feature type="transmembrane region" description="Helical" evidence="10">
    <location>
        <begin position="168"/>
        <end position="189"/>
    </location>
</feature>
<dbReference type="Pfam" id="PF03896">
    <property type="entry name" value="TRAP_alpha"/>
    <property type="match status" value="1"/>
</dbReference>
<keyword evidence="6 10" id="KW-0472">Membrane</keyword>
<evidence type="ECO:0000256" key="10">
    <source>
        <dbReference type="SAM" id="Phobius"/>
    </source>
</evidence>
<dbReference type="EMBL" id="JARIHO010000001">
    <property type="protein sequence ID" value="KAJ7367767.1"/>
    <property type="molecule type" value="Genomic_DNA"/>
</dbReference>
<keyword evidence="4" id="KW-0256">Endoplasmic reticulum</keyword>